<keyword evidence="2" id="KW-0732">Signal</keyword>
<organism evidence="3 4">
    <name type="scientific">Periophthalmus magnuspinnatus</name>
    <dbReference type="NCBI Taxonomy" id="409849"/>
    <lineage>
        <taxon>Eukaryota</taxon>
        <taxon>Metazoa</taxon>
        <taxon>Chordata</taxon>
        <taxon>Craniata</taxon>
        <taxon>Vertebrata</taxon>
        <taxon>Euteleostomi</taxon>
        <taxon>Actinopterygii</taxon>
        <taxon>Neopterygii</taxon>
        <taxon>Teleostei</taxon>
        <taxon>Neoteleostei</taxon>
        <taxon>Acanthomorphata</taxon>
        <taxon>Gobiaria</taxon>
        <taxon>Gobiiformes</taxon>
        <taxon>Gobioidei</taxon>
        <taxon>Gobiidae</taxon>
        <taxon>Oxudercinae</taxon>
        <taxon>Periophthalmus</taxon>
    </lineage>
</organism>
<feature type="chain" id="PRO_5017340100" description="Secretory calcium-binding phosphoprotein 5" evidence="2">
    <location>
        <begin position="17"/>
        <end position="128"/>
    </location>
</feature>
<dbReference type="AlphaFoldDB" id="A0A3B3ZQK5"/>
<dbReference type="Proteomes" id="UP000261520">
    <property type="component" value="Unplaced"/>
</dbReference>
<evidence type="ECO:0000256" key="1">
    <source>
        <dbReference type="SAM" id="MobiDB-lite"/>
    </source>
</evidence>
<keyword evidence="4" id="KW-1185">Reference proteome</keyword>
<evidence type="ECO:0000313" key="3">
    <source>
        <dbReference type="Ensembl" id="ENSPMGP00000006621.1"/>
    </source>
</evidence>
<feature type="compositionally biased region" description="Low complexity" evidence="1">
    <location>
        <begin position="106"/>
        <end position="119"/>
    </location>
</feature>
<name>A0A3B3ZQK5_9GOBI</name>
<dbReference type="STRING" id="409849.ENSPMGP00000006621"/>
<feature type="region of interest" description="Disordered" evidence="1">
    <location>
        <begin position="104"/>
        <end position="128"/>
    </location>
</feature>
<evidence type="ECO:0008006" key="5">
    <source>
        <dbReference type="Google" id="ProtNLM"/>
    </source>
</evidence>
<evidence type="ECO:0000256" key="2">
    <source>
        <dbReference type="SAM" id="SignalP"/>
    </source>
</evidence>
<protein>
    <recommendedName>
        <fullName evidence="5">Secretory calcium-binding phosphoprotein 5</fullName>
    </recommendedName>
</protein>
<reference evidence="3" key="1">
    <citation type="submission" date="2025-08" db="UniProtKB">
        <authorList>
            <consortium name="Ensembl"/>
        </authorList>
    </citation>
    <scope>IDENTIFICATION</scope>
</reference>
<feature type="signal peptide" evidence="2">
    <location>
        <begin position="1"/>
        <end position="16"/>
    </location>
</feature>
<sequence>MKVALLCLCLASTTFAAPFLFTLLLHVSVQSFPTQGFIKYSIPQPPGRQSVEVYYPYDFAQQRIIANMPPMSNVPHSPNVRQISMIKNTSMLFCLFPLPSQDPLNQAQQDQPIQSSQVDSKAHVTYGH</sequence>
<evidence type="ECO:0000313" key="4">
    <source>
        <dbReference type="Proteomes" id="UP000261520"/>
    </source>
</evidence>
<accession>A0A3B3ZQK5</accession>
<proteinExistence type="predicted"/>
<reference evidence="3" key="2">
    <citation type="submission" date="2025-09" db="UniProtKB">
        <authorList>
            <consortium name="Ensembl"/>
        </authorList>
    </citation>
    <scope>IDENTIFICATION</scope>
</reference>
<dbReference type="Ensembl" id="ENSPMGT00000007043.1">
    <property type="protein sequence ID" value="ENSPMGP00000006621.1"/>
    <property type="gene ID" value="ENSPMGG00000005543.1"/>
</dbReference>